<evidence type="ECO:0000259" key="8">
    <source>
        <dbReference type="PROSITE" id="PS50114"/>
    </source>
</evidence>
<dbReference type="GO" id="GO:0043565">
    <property type="term" value="F:sequence-specific DNA binding"/>
    <property type="evidence" value="ECO:0007669"/>
    <property type="project" value="InterPro"/>
</dbReference>
<dbReference type="Gene3D" id="3.30.50.10">
    <property type="entry name" value="Erythroid Transcription Factor GATA-1, subunit A"/>
    <property type="match status" value="1"/>
</dbReference>
<keyword evidence="5" id="KW-0238">DNA-binding</keyword>
<evidence type="ECO:0000256" key="1">
    <source>
        <dbReference type="ARBA" id="ARBA00022723"/>
    </source>
</evidence>
<gene>
    <name evidence="9" type="primary">GATA20_2</name>
    <name evidence="9" type="ORF">CK203_009933</name>
</gene>
<keyword evidence="3" id="KW-0862">Zinc</keyword>
<evidence type="ECO:0000256" key="5">
    <source>
        <dbReference type="ARBA" id="ARBA00023125"/>
    </source>
</evidence>
<keyword evidence="1" id="KW-0479">Metal-binding</keyword>
<dbReference type="Proteomes" id="UP000288805">
    <property type="component" value="Unassembled WGS sequence"/>
</dbReference>
<dbReference type="AlphaFoldDB" id="A0A438JV17"/>
<dbReference type="GO" id="GO:0008270">
    <property type="term" value="F:zinc ion binding"/>
    <property type="evidence" value="ECO:0007669"/>
    <property type="project" value="UniProtKB-KW"/>
</dbReference>
<dbReference type="OrthoDB" id="2162994at2759"/>
<evidence type="ECO:0000313" key="9">
    <source>
        <dbReference type="EMBL" id="RVX12769.1"/>
    </source>
</evidence>
<comment type="caution">
    <text evidence="9">The sequence shown here is derived from an EMBL/GenBank/DDBJ whole genome shotgun (WGS) entry which is preliminary data.</text>
</comment>
<dbReference type="SUPFAM" id="SSF57716">
    <property type="entry name" value="Glucocorticoid receptor-like (DNA-binding domain)"/>
    <property type="match status" value="1"/>
</dbReference>
<dbReference type="SMART" id="SM00401">
    <property type="entry name" value="ZnF_GATA"/>
    <property type="match status" value="1"/>
</dbReference>
<evidence type="ECO:0000256" key="2">
    <source>
        <dbReference type="ARBA" id="ARBA00022771"/>
    </source>
</evidence>
<dbReference type="PROSITE" id="PS00344">
    <property type="entry name" value="GATA_ZN_FINGER_1"/>
    <property type="match status" value="1"/>
</dbReference>
<dbReference type="PANTHER" id="PTHR47255:SF4">
    <property type="entry name" value="GATA ZINC FINGER DOMAIN-CONTAINING PROTEIN 12"/>
    <property type="match status" value="1"/>
</dbReference>
<accession>A0A438JV17</accession>
<dbReference type="EMBL" id="QGNW01000026">
    <property type="protein sequence ID" value="RVX12769.1"/>
    <property type="molecule type" value="Genomic_DNA"/>
</dbReference>
<dbReference type="Pfam" id="PF00320">
    <property type="entry name" value="GATA"/>
    <property type="match status" value="1"/>
</dbReference>
<dbReference type="InterPro" id="IPR052138">
    <property type="entry name" value="GATA_ZnFinger_Domain"/>
</dbReference>
<evidence type="ECO:0000256" key="3">
    <source>
        <dbReference type="ARBA" id="ARBA00022833"/>
    </source>
</evidence>
<dbReference type="Gramene" id="Vitis06g00156.t01">
    <property type="protein sequence ID" value="Vitis06g00156.t01.CDS"/>
    <property type="gene ID" value="Vitis06g00156"/>
</dbReference>
<name>A0A438JV17_VITVI</name>
<proteinExistence type="predicted"/>
<evidence type="ECO:0000313" key="10">
    <source>
        <dbReference type="Proteomes" id="UP000288805"/>
    </source>
</evidence>
<keyword evidence="6" id="KW-0804">Transcription</keyword>
<dbReference type="CDD" id="cd00202">
    <property type="entry name" value="ZnF_GATA"/>
    <property type="match status" value="1"/>
</dbReference>
<dbReference type="InterPro" id="IPR013088">
    <property type="entry name" value="Znf_NHR/GATA"/>
</dbReference>
<dbReference type="GO" id="GO:0006355">
    <property type="term" value="P:regulation of DNA-templated transcription"/>
    <property type="evidence" value="ECO:0007669"/>
    <property type="project" value="InterPro"/>
</dbReference>
<dbReference type="PANTHER" id="PTHR47255">
    <property type="entry name" value="GATA TRANSCRIPTION FACTOR 22-RELATED"/>
    <property type="match status" value="1"/>
</dbReference>
<evidence type="ECO:0000256" key="7">
    <source>
        <dbReference type="PROSITE-ProRule" id="PRU00094"/>
    </source>
</evidence>
<feature type="domain" description="GATA-type" evidence="8">
    <location>
        <begin position="146"/>
        <end position="175"/>
    </location>
</feature>
<organism evidence="9 10">
    <name type="scientific">Vitis vinifera</name>
    <name type="common">Grape</name>
    <dbReference type="NCBI Taxonomy" id="29760"/>
    <lineage>
        <taxon>Eukaryota</taxon>
        <taxon>Viridiplantae</taxon>
        <taxon>Streptophyta</taxon>
        <taxon>Embryophyta</taxon>
        <taxon>Tracheophyta</taxon>
        <taxon>Spermatophyta</taxon>
        <taxon>Magnoliopsida</taxon>
        <taxon>eudicotyledons</taxon>
        <taxon>Gunneridae</taxon>
        <taxon>Pentapetalae</taxon>
        <taxon>rosids</taxon>
        <taxon>Vitales</taxon>
        <taxon>Vitaceae</taxon>
        <taxon>Viteae</taxon>
        <taxon>Vitis</taxon>
    </lineage>
</organism>
<keyword evidence="4" id="KW-0805">Transcription regulation</keyword>
<dbReference type="PROSITE" id="PS50114">
    <property type="entry name" value="GATA_ZN_FINGER_2"/>
    <property type="match status" value="1"/>
</dbReference>
<reference evidence="9 10" key="1">
    <citation type="journal article" date="2018" name="PLoS Genet.">
        <title>Population sequencing reveals clonal diversity and ancestral inbreeding in the grapevine cultivar Chardonnay.</title>
        <authorList>
            <person name="Roach M.J."/>
            <person name="Johnson D.L."/>
            <person name="Bohlmann J."/>
            <person name="van Vuuren H.J."/>
            <person name="Jones S.J."/>
            <person name="Pretorius I.S."/>
            <person name="Schmidt S.A."/>
            <person name="Borneman A.R."/>
        </authorList>
    </citation>
    <scope>NUCLEOTIDE SEQUENCE [LARGE SCALE GENOMIC DNA]</scope>
    <source>
        <strain evidence="10">cv. Chardonnay</strain>
        <tissue evidence="9">Leaf</tissue>
    </source>
</reference>
<evidence type="ECO:0000256" key="6">
    <source>
        <dbReference type="ARBA" id="ARBA00023163"/>
    </source>
</evidence>
<protein>
    <submittedName>
        <fullName evidence="9">GATA transcription factor 20</fullName>
    </submittedName>
</protein>
<evidence type="ECO:0000256" key="4">
    <source>
        <dbReference type="ARBA" id="ARBA00023015"/>
    </source>
</evidence>
<keyword evidence="2 7" id="KW-0863">Zinc-finger</keyword>
<sequence>MDSRWPLHSSENKHLARETRDFDLNIAENEPLDMSLGFNATANAQSHSNSPQVPILTTQNHYQNVDASYSQATNNFPSSSLLIPGYYDCLNQCFIPSATAVSPPPVNNYSVFGNPLRGRQLEPGSLGQDYYEWQVMQVNNSSIPIRRCANCHTTDTPMWRRGPGGPKSLCNACGIKDRKERERKRAEESVNQKRS</sequence>
<dbReference type="InterPro" id="IPR000679">
    <property type="entry name" value="Znf_GATA"/>
</dbReference>